<reference evidence="1" key="1">
    <citation type="submission" date="2020-05" db="EMBL/GenBank/DDBJ databases">
        <title>Large-scale comparative analyses of tick genomes elucidate their genetic diversity and vector capacities.</title>
        <authorList>
            <person name="Jia N."/>
            <person name="Wang J."/>
            <person name="Shi W."/>
            <person name="Du L."/>
            <person name="Sun Y."/>
            <person name="Zhan W."/>
            <person name="Jiang J."/>
            <person name="Wang Q."/>
            <person name="Zhang B."/>
            <person name="Ji P."/>
            <person name="Sakyi L.B."/>
            <person name="Cui X."/>
            <person name="Yuan T."/>
            <person name="Jiang B."/>
            <person name="Yang W."/>
            <person name="Lam T.T.-Y."/>
            <person name="Chang Q."/>
            <person name="Ding S."/>
            <person name="Wang X."/>
            <person name="Zhu J."/>
            <person name="Ruan X."/>
            <person name="Zhao L."/>
            <person name="Wei J."/>
            <person name="Que T."/>
            <person name="Du C."/>
            <person name="Cheng J."/>
            <person name="Dai P."/>
            <person name="Han X."/>
            <person name="Huang E."/>
            <person name="Gao Y."/>
            <person name="Liu J."/>
            <person name="Shao H."/>
            <person name="Ye R."/>
            <person name="Li L."/>
            <person name="Wei W."/>
            <person name="Wang X."/>
            <person name="Wang C."/>
            <person name="Yang T."/>
            <person name="Huo Q."/>
            <person name="Li W."/>
            <person name="Guo W."/>
            <person name="Chen H."/>
            <person name="Zhou L."/>
            <person name="Ni X."/>
            <person name="Tian J."/>
            <person name="Zhou Y."/>
            <person name="Sheng Y."/>
            <person name="Liu T."/>
            <person name="Pan Y."/>
            <person name="Xia L."/>
            <person name="Li J."/>
            <person name="Zhao F."/>
            <person name="Cao W."/>
        </authorList>
    </citation>
    <scope>NUCLEOTIDE SEQUENCE</scope>
    <source>
        <strain evidence="1">Hyas-2018</strain>
    </source>
</reference>
<name>A0ACB7RKD2_HYAAI</name>
<gene>
    <name evidence="1" type="ORF">HPB50_009513</name>
</gene>
<accession>A0ACB7RKD2</accession>
<protein>
    <submittedName>
        <fullName evidence="1">Uncharacterized protein</fullName>
    </submittedName>
</protein>
<organism evidence="1 2">
    <name type="scientific">Hyalomma asiaticum</name>
    <name type="common">Tick</name>
    <dbReference type="NCBI Taxonomy" id="266040"/>
    <lineage>
        <taxon>Eukaryota</taxon>
        <taxon>Metazoa</taxon>
        <taxon>Ecdysozoa</taxon>
        <taxon>Arthropoda</taxon>
        <taxon>Chelicerata</taxon>
        <taxon>Arachnida</taxon>
        <taxon>Acari</taxon>
        <taxon>Parasitiformes</taxon>
        <taxon>Ixodida</taxon>
        <taxon>Ixodoidea</taxon>
        <taxon>Ixodidae</taxon>
        <taxon>Hyalomminae</taxon>
        <taxon>Hyalomma</taxon>
    </lineage>
</organism>
<evidence type="ECO:0000313" key="2">
    <source>
        <dbReference type="Proteomes" id="UP000821845"/>
    </source>
</evidence>
<evidence type="ECO:0000313" key="1">
    <source>
        <dbReference type="EMBL" id="KAH6922101.1"/>
    </source>
</evidence>
<comment type="caution">
    <text evidence="1">The sequence shown here is derived from an EMBL/GenBank/DDBJ whole genome shotgun (WGS) entry which is preliminary data.</text>
</comment>
<keyword evidence="2" id="KW-1185">Reference proteome</keyword>
<proteinExistence type="predicted"/>
<sequence>MAAFEGADNDHLLPCTACEGETCQIVTKLMTWNRLLRGSPFEIQEDAEASDQLCLTYVRFATLAPGKLRHWDAPKYSKTLAWLLATHRCIGSVNLPHLLDDNTRQSLLRAVWQNKCIKTLRLPSVKLSAVDDICAALPSLTNIHTLHFSTSDATLDCFVAPLSVLLQTSSSLKCLRLSGSFTNGEMINTLFAALLRKPSLEELDFAVLSDHDDAYPQALKQYLSSTTALREVAVSMTRSVMKVLLEGVLENRSIQQLSLEGSLANGECMALVSRLMREHPVIRSLSICSTCLHSRGPEPDYKSWVLPLVENDILEEVELPSYILHPTTWSIFFKALATKENMKTVRIHALSRHLQDFCTLLKRSGSEEKVSLRTSVFMGYTDVLECKAFSRAMLDTSGKSDLVLAALLHLPNCQHLKHVTILINNRYMQLSLALAEFLRGTTTLEGLTVYVKGAAEVPAEVSTPWWNVVVKSLSRNTSLKELGFSMHGMSVQDARDLADSIFKNTGIRRLSLVCGDKATYSTFIRRLSEGIQGNYRLTMVDDRFCLHCDPNCWYVVNETVLRNSGLVARAARIKQASHLDRYVTGALERVIQHPALLDEVAESAKLGHEELMLLVRDRLESTQTMDGFMQVVGVVKERVVCHPTGDGRTQLDDLNEDCWRFVRRYLKTDEVQHG</sequence>
<dbReference type="EMBL" id="CM023489">
    <property type="protein sequence ID" value="KAH6922101.1"/>
    <property type="molecule type" value="Genomic_DNA"/>
</dbReference>
<dbReference type="Proteomes" id="UP000821845">
    <property type="component" value="Chromosome 9"/>
</dbReference>